<evidence type="ECO:0000313" key="1">
    <source>
        <dbReference type="EMBL" id="KAI0036004.1"/>
    </source>
</evidence>
<dbReference type="Proteomes" id="UP000814128">
    <property type="component" value="Unassembled WGS sequence"/>
</dbReference>
<reference evidence="1" key="1">
    <citation type="submission" date="2021-02" db="EMBL/GenBank/DDBJ databases">
        <authorList>
            <consortium name="DOE Joint Genome Institute"/>
            <person name="Ahrendt S."/>
            <person name="Looney B.P."/>
            <person name="Miyauchi S."/>
            <person name="Morin E."/>
            <person name="Drula E."/>
            <person name="Courty P.E."/>
            <person name="Chicoki N."/>
            <person name="Fauchery L."/>
            <person name="Kohler A."/>
            <person name="Kuo A."/>
            <person name="Labutti K."/>
            <person name="Pangilinan J."/>
            <person name="Lipzen A."/>
            <person name="Riley R."/>
            <person name="Andreopoulos W."/>
            <person name="He G."/>
            <person name="Johnson J."/>
            <person name="Barry K.W."/>
            <person name="Grigoriev I.V."/>
            <person name="Nagy L."/>
            <person name="Hibbett D."/>
            <person name="Henrissat B."/>
            <person name="Matheny P.B."/>
            <person name="Labbe J."/>
            <person name="Martin F."/>
        </authorList>
    </citation>
    <scope>NUCLEOTIDE SEQUENCE</scope>
    <source>
        <strain evidence="1">EC-137</strain>
    </source>
</reference>
<keyword evidence="2" id="KW-1185">Reference proteome</keyword>
<comment type="caution">
    <text evidence="1">The sequence shown here is derived from an EMBL/GenBank/DDBJ whole genome shotgun (WGS) entry which is preliminary data.</text>
</comment>
<protein>
    <submittedName>
        <fullName evidence="1">Uncharacterized protein</fullName>
    </submittedName>
</protein>
<dbReference type="EMBL" id="MU273476">
    <property type="protein sequence ID" value="KAI0036004.1"/>
    <property type="molecule type" value="Genomic_DNA"/>
</dbReference>
<sequence>MANTSAKKIAAQNEAALKNLLYGQVANNIIALIVRLLYRSLGRPNSITAIVFSLITLGLSQFIYTRLTSMGKPRRDASGAVVSPGDDLNQAGVTEWMFDVLYISWAVQVGSAVLGEWVWWIYAVIPAFAAYKLWGLAAPFLGTRSASEEGENVPMEPLSKRQEKLKKRSDRGDPRVKVQTRRA</sequence>
<gene>
    <name evidence="1" type="ORF">K488DRAFT_76200</name>
</gene>
<organism evidence="1 2">
    <name type="scientific">Vararia minispora EC-137</name>
    <dbReference type="NCBI Taxonomy" id="1314806"/>
    <lineage>
        <taxon>Eukaryota</taxon>
        <taxon>Fungi</taxon>
        <taxon>Dikarya</taxon>
        <taxon>Basidiomycota</taxon>
        <taxon>Agaricomycotina</taxon>
        <taxon>Agaricomycetes</taxon>
        <taxon>Russulales</taxon>
        <taxon>Lachnocladiaceae</taxon>
        <taxon>Vararia</taxon>
    </lineage>
</organism>
<evidence type="ECO:0000313" key="2">
    <source>
        <dbReference type="Proteomes" id="UP000814128"/>
    </source>
</evidence>
<reference evidence="1" key="2">
    <citation type="journal article" date="2022" name="New Phytol.">
        <title>Evolutionary transition to the ectomycorrhizal habit in the genomes of a hyperdiverse lineage of mushroom-forming fungi.</title>
        <authorList>
            <person name="Looney B."/>
            <person name="Miyauchi S."/>
            <person name="Morin E."/>
            <person name="Drula E."/>
            <person name="Courty P.E."/>
            <person name="Kohler A."/>
            <person name="Kuo A."/>
            <person name="LaButti K."/>
            <person name="Pangilinan J."/>
            <person name="Lipzen A."/>
            <person name="Riley R."/>
            <person name="Andreopoulos W."/>
            <person name="He G."/>
            <person name="Johnson J."/>
            <person name="Nolan M."/>
            <person name="Tritt A."/>
            <person name="Barry K.W."/>
            <person name="Grigoriev I.V."/>
            <person name="Nagy L.G."/>
            <person name="Hibbett D."/>
            <person name="Henrissat B."/>
            <person name="Matheny P.B."/>
            <person name="Labbe J."/>
            <person name="Martin F.M."/>
        </authorList>
    </citation>
    <scope>NUCLEOTIDE SEQUENCE</scope>
    <source>
        <strain evidence="1">EC-137</strain>
    </source>
</reference>
<name>A0ACB8QVX3_9AGAM</name>
<accession>A0ACB8QVX3</accession>
<proteinExistence type="predicted"/>